<reference evidence="3" key="1">
    <citation type="journal article" date="2011" name="J. Bacteriol.">
        <title>Complete genome sequence of NBRC 3288, a unique cellulose-nonproducing strain of Gluconacetobacter xylinus isolated from vinegar.</title>
        <authorList>
            <person name="Ogino H."/>
            <person name="Azuma Y."/>
            <person name="Hosoyama A."/>
            <person name="Nakazawa H."/>
            <person name="Matsutani M."/>
            <person name="Hasegawa A."/>
            <person name="Otsuyama K."/>
            <person name="Matsushita K."/>
            <person name="Fujita N."/>
            <person name="Shirai M."/>
        </authorList>
    </citation>
    <scope>NUCLEOTIDE SEQUENCE [LARGE SCALE GENOMIC DNA]</scope>
    <source>
        <strain evidence="3">NBRC 3288 / BCRC 11682 / LMG 1693</strain>
    </source>
</reference>
<keyword evidence="1" id="KW-0812">Transmembrane</keyword>
<feature type="transmembrane region" description="Helical" evidence="1">
    <location>
        <begin position="332"/>
        <end position="351"/>
    </location>
</feature>
<organism evidence="2 3">
    <name type="scientific">Komagataeibacter medellinensis (strain NBRC 3288 / BCRC 11682 / LMG 1693 / Kondo 51)</name>
    <name type="common">Gluconacetobacter medellinensis</name>
    <dbReference type="NCBI Taxonomy" id="634177"/>
    <lineage>
        <taxon>Bacteria</taxon>
        <taxon>Pseudomonadati</taxon>
        <taxon>Pseudomonadota</taxon>
        <taxon>Alphaproteobacteria</taxon>
        <taxon>Acetobacterales</taxon>
        <taxon>Acetobacteraceae</taxon>
        <taxon>Komagataeibacter</taxon>
    </lineage>
</organism>
<feature type="transmembrane region" description="Helical" evidence="1">
    <location>
        <begin position="38"/>
        <end position="58"/>
    </location>
</feature>
<name>G2I5J1_KOMMN</name>
<feature type="transmembrane region" description="Helical" evidence="1">
    <location>
        <begin position="161"/>
        <end position="182"/>
    </location>
</feature>
<sequence>MMGLPLYASLLAGWMGVSVIALLATGAPLVLRALLAGLLLALCGVAGSLAPTIAQAFMDLGPALALCVHVASERDADIRGVVLAFILAGNAALAVAFGRCDLLFVTMGAGLAVRLGLAHGPRGLDRAGWQALRIGLGGLVMAQGGLSVLQVQWGSMADQAGAVLLVGGVLLACGILADPVTVPMAGAPLAQKMNTLAALPVVAHAAGMWPTIQPVLTFLGLLCLLWSALPRGGDREPVIAWGAWAVMAAGLPGGVAALPLAACLLAVACMQVGATAMPAETAPPWPPFLPGVALVLVFVGLMEHSAVVAVLAAIGLWPVMRRCRAAMMGQTIGMRGALSLGLGCMVLAAIIHHGGVGP</sequence>
<dbReference type="RefSeq" id="WP_014104950.1">
    <property type="nucleotide sequence ID" value="NC_016027.1"/>
</dbReference>
<dbReference type="EMBL" id="AP012159">
    <property type="protein sequence ID" value="BAK83388.1"/>
    <property type="molecule type" value="Genomic_DNA"/>
</dbReference>
<feature type="transmembrane region" description="Helical" evidence="1">
    <location>
        <begin position="102"/>
        <end position="119"/>
    </location>
</feature>
<feature type="transmembrane region" description="Helical" evidence="1">
    <location>
        <begin position="238"/>
        <end position="268"/>
    </location>
</feature>
<protein>
    <submittedName>
        <fullName evidence="2">Uncharacterized protein</fullName>
    </submittedName>
</protein>
<keyword evidence="1" id="KW-0472">Membrane</keyword>
<dbReference type="STRING" id="634177.GLX_09760"/>
<dbReference type="Proteomes" id="UP000009044">
    <property type="component" value="Chromosome"/>
</dbReference>
<feature type="transmembrane region" description="Helical" evidence="1">
    <location>
        <begin position="288"/>
        <end position="320"/>
    </location>
</feature>
<dbReference type="AlphaFoldDB" id="G2I5J1"/>
<feature type="transmembrane region" description="Helical" evidence="1">
    <location>
        <begin position="78"/>
        <end position="97"/>
    </location>
</feature>
<evidence type="ECO:0000313" key="3">
    <source>
        <dbReference type="Proteomes" id="UP000009044"/>
    </source>
</evidence>
<dbReference type="PATRIC" id="fig|634177.7.peg.1131"/>
<dbReference type="KEGG" id="gxy:GLX_09760"/>
<dbReference type="HOGENOM" id="CLU_777982_0_0_5"/>
<feature type="transmembrane region" description="Helical" evidence="1">
    <location>
        <begin position="6"/>
        <end position="31"/>
    </location>
</feature>
<feature type="transmembrane region" description="Helical" evidence="1">
    <location>
        <begin position="202"/>
        <end position="226"/>
    </location>
</feature>
<evidence type="ECO:0000313" key="2">
    <source>
        <dbReference type="EMBL" id="BAK83388.1"/>
    </source>
</evidence>
<keyword evidence="1" id="KW-1133">Transmembrane helix</keyword>
<feature type="transmembrane region" description="Helical" evidence="1">
    <location>
        <begin position="131"/>
        <end position="149"/>
    </location>
</feature>
<proteinExistence type="predicted"/>
<evidence type="ECO:0000256" key="1">
    <source>
        <dbReference type="SAM" id="Phobius"/>
    </source>
</evidence>
<accession>G2I5J1</accession>
<gene>
    <name evidence="2" type="ordered locus">GLX_09760</name>
</gene>